<protein>
    <submittedName>
        <fullName evidence="8">RagB/SusD family nutrient uptake outer membrane protein</fullName>
    </submittedName>
</protein>
<dbReference type="SUPFAM" id="SSF48452">
    <property type="entry name" value="TPR-like"/>
    <property type="match status" value="1"/>
</dbReference>
<dbReference type="PROSITE" id="PS51257">
    <property type="entry name" value="PROKAR_LIPOPROTEIN"/>
    <property type="match status" value="1"/>
</dbReference>
<comment type="subcellular location">
    <subcellularLocation>
        <location evidence="1">Cell outer membrane</location>
    </subcellularLocation>
</comment>
<evidence type="ECO:0000256" key="4">
    <source>
        <dbReference type="ARBA" id="ARBA00023136"/>
    </source>
</evidence>
<evidence type="ECO:0000259" key="6">
    <source>
        <dbReference type="Pfam" id="PF07980"/>
    </source>
</evidence>
<keyword evidence="3" id="KW-0732">Signal</keyword>
<reference evidence="8 9" key="1">
    <citation type="submission" date="2021-03" db="EMBL/GenBank/DDBJ databases">
        <title>novel species isolated from a fishpond in China.</title>
        <authorList>
            <person name="Lu H."/>
            <person name="Cai Z."/>
        </authorList>
    </citation>
    <scope>NUCLEOTIDE SEQUENCE [LARGE SCALE GENOMIC DNA]</scope>
    <source>
        <strain evidence="8 9">JCM 31546</strain>
    </source>
</reference>
<keyword evidence="9" id="KW-1185">Reference proteome</keyword>
<feature type="domain" description="RagB/SusD" evidence="6">
    <location>
        <begin position="353"/>
        <end position="556"/>
    </location>
</feature>
<dbReference type="RefSeq" id="WP_206568049.1">
    <property type="nucleotide sequence ID" value="NZ_JAFKCW010000001.1"/>
</dbReference>
<keyword evidence="5" id="KW-0998">Cell outer membrane</keyword>
<dbReference type="Proteomes" id="UP000664698">
    <property type="component" value="Unassembled WGS sequence"/>
</dbReference>
<feature type="domain" description="SusD-like N-terminal" evidence="7">
    <location>
        <begin position="50"/>
        <end position="223"/>
    </location>
</feature>
<proteinExistence type="inferred from homology"/>
<evidence type="ECO:0000256" key="2">
    <source>
        <dbReference type="ARBA" id="ARBA00006275"/>
    </source>
</evidence>
<dbReference type="Pfam" id="PF14322">
    <property type="entry name" value="SusD-like_3"/>
    <property type="match status" value="1"/>
</dbReference>
<sequence>MKKTTDYIKLILVNLFALLLLVGCNSEFLEEEPLDRFSPENSLVDYAGFEAYIVSLHRFAREENFEDRPDAMSNGTDVSMSGVPDGRFFSDYTLINAQSGEINAMWNWAYTKMIKVSNLIITRAENPEVKWTEEEKNKILAEAKFFRAYTYNALVNLFGGVPIIDEELVQPRFDFSRATRLEVLNFIKEDLEFAVLHLPIVTNSSSNGRIYKAAGLHLLSEVYISLGQETGDNSYYDKSIEAASDVIDGSAGEYKLMTERFGNLSRPGDVFSDLFWTNQQNRASGNLETIWVIQFEFGTPGGGEMENTHVRWWGPKFEDAKDLNNKNALLVSDSLGRSQGGNRGTDYFHYQIWDDANDMRNSQFNIRRKWFVNNPASSLFGQEYKTVKGSDGKLYAAKPDGSPSTIAVDTLRVFFPMIRKVEGEYPAGANSGRTSNDKIRMRLAETYLLRAEAYLHKGNLALAAADLNVVRQRANAYPIAAEDVTLDFILDERARELIIEEPRRRTLTRLNKLYERTKKYNARSQSTIQPFNEVWPIPQAFIDANNQVEIPQNPGYPGA</sequence>
<evidence type="ECO:0000256" key="5">
    <source>
        <dbReference type="ARBA" id="ARBA00023237"/>
    </source>
</evidence>
<comment type="caution">
    <text evidence="8">The sequence shown here is derived from an EMBL/GenBank/DDBJ whole genome shotgun (WGS) entry which is preliminary data.</text>
</comment>
<evidence type="ECO:0000256" key="3">
    <source>
        <dbReference type="ARBA" id="ARBA00022729"/>
    </source>
</evidence>
<dbReference type="InterPro" id="IPR011990">
    <property type="entry name" value="TPR-like_helical_dom_sf"/>
</dbReference>
<organism evidence="8 9">
    <name type="scientific">Algoriphagus aestuariicola</name>
    <dbReference type="NCBI Taxonomy" id="1852016"/>
    <lineage>
        <taxon>Bacteria</taxon>
        <taxon>Pseudomonadati</taxon>
        <taxon>Bacteroidota</taxon>
        <taxon>Cytophagia</taxon>
        <taxon>Cytophagales</taxon>
        <taxon>Cyclobacteriaceae</taxon>
        <taxon>Algoriphagus</taxon>
    </lineage>
</organism>
<accession>A0ABS3BP36</accession>
<dbReference type="Pfam" id="PF07980">
    <property type="entry name" value="SusD_RagB"/>
    <property type="match status" value="1"/>
</dbReference>
<evidence type="ECO:0000259" key="7">
    <source>
        <dbReference type="Pfam" id="PF14322"/>
    </source>
</evidence>
<dbReference type="InterPro" id="IPR012944">
    <property type="entry name" value="SusD_RagB_dom"/>
</dbReference>
<gene>
    <name evidence="8" type="ORF">J0A67_04385</name>
</gene>
<evidence type="ECO:0000256" key="1">
    <source>
        <dbReference type="ARBA" id="ARBA00004442"/>
    </source>
</evidence>
<dbReference type="EMBL" id="JAFKCW010000001">
    <property type="protein sequence ID" value="MBN7800085.1"/>
    <property type="molecule type" value="Genomic_DNA"/>
</dbReference>
<evidence type="ECO:0000313" key="9">
    <source>
        <dbReference type="Proteomes" id="UP000664698"/>
    </source>
</evidence>
<comment type="similarity">
    <text evidence="2">Belongs to the SusD family.</text>
</comment>
<keyword evidence="4" id="KW-0472">Membrane</keyword>
<name>A0ABS3BP36_9BACT</name>
<evidence type="ECO:0000313" key="8">
    <source>
        <dbReference type="EMBL" id="MBN7800085.1"/>
    </source>
</evidence>
<dbReference type="InterPro" id="IPR033985">
    <property type="entry name" value="SusD-like_N"/>
</dbReference>
<dbReference type="Gene3D" id="1.25.40.390">
    <property type="match status" value="1"/>
</dbReference>